<evidence type="ECO:0000313" key="1">
    <source>
        <dbReference type="EMBL" id="UQC78292.1"/>
    </source>
</evidence>
<proteinExistence type="predicted"/>
<sequence>MDAEKRTDVFVRPVRDTTTGPKRPETSLDFFDKYPAPVLLTTLGLHMCVREESVAAQNPRLWVGATRDVRAAARRILTVISPIPVRVSSAHVKMLRIDKEGLLGLASTCVGNQDSRPLLPAFLSSVCLFGPPGTPGWFQSVGLSQGSGAWTGDVSGLSDEPLNLGGSQASYPSLGYRQSQLKRKKPCCKEDNVACQNPMILCNSHKEAEIYRVNPSIWDTQTQRDGLGSRAAVNPRGATSLAAELRVLGQYLQPLAFANVLTMACSTFHTRWTLRAKHLNSRFPPMCSHVCQVHPGVSARFGRWPATFRPYPADANVSCSGGQELGRTGPKGMVVLPTCERPLDEAGAAKSFVPLPNISLITAAGCKVGTASSASLQFFLLYGTPLMMWNHYHRSRKVETPLVEQCAACRSSEMRHTRGHGEFIAIQPSGTNVSDNVAVTTSCLVQSPCPYSATFWAAFREIQLAKLYIGFADTKERISFSSASAWDGVDVVNRDAGSAFHLHSSRLTNLNCAPGMTANGTGICGLLTNVKLTGCSGVPDDRLPQSPEMSPARLSCIGATLVTIILDTAFLSPCVFKITCRA</sequence>
<gene>
    <name evidence="1" type="ORF">CLUP02_03769</name>
</gene>
<organism evidence="1 2">
    <name type="scientific">Colletotrichum lupini</name>
    <dbReference type="NCBI Taxonomy" id="145971"/>
    <lineage>
        <taxon>Eukaryota</taxon>
        <taxon>Fungi</taxon>
        <taxon>Dikarya</taxon>
        <taxon>Ascomycota</taxon>
        <taxon>Pezizomycotina</taxon>
        <taxon>Sordariomycetes</taxon>
        <taxon>Hypocreomycetidae</taxon>
        <taxon>Glomerellales</taxon>
        <taxon>Glomerellaceae</taxon>
        <taxon>Colletotrichum</taxon>
        <taxon>Colletotrichum acutatum species complex</taxon>
    </lineage>
</organism>
<evidence type="ECO:0000313" key="2">
    <source>
        <dbReference type="Proteomes" id="UP000830671"/>
    </source>
</evidence>
<dbReference type="KEGG" id="clup:CLUP02_03769"/>
<dbReference type="Proteomes" id="UP000830671">
    <property type="component" value="Chromosome 2"/>
</dbReference>
<dbReference type="AlphaFoldDB" id="A0A9Q8WD20"/>
<dbReference type="RefSeq" id="XP_049139929.1">
    <property type="nucleotide sequence ID" value="XM_049282786.1"/>
</dbReference>
<reference evidence="1" key="1">
    <citation type="journal article" date="2021" name="Mol. Plant Microbe Interact.">
        <title>Complete Genome Sequence of the Plant-Pathogenic Fungus Colletotrichum lupini.</title>
        <authorList>
            <person name="Baroncelli R."/>
            <person name="Pensec F."/>
            <person name="Da Lio D."/>
            <person name="Boufleur T."/>
            <person name="Vicente I."/>
            <person name="Sarrocco S."/>
            <person name="Picot A."/>
            <person name="Baraldi E."/>
            <person name="Sukno S."/>
            <person name="Thon M."/>
            <person name="Le Floch G."/>
        </authorList>
    </citation>
    <scope>NUCLEOTIDE SEQUENCE</scope>
    <source>
        <strain evidence="1">IMI 504893</strain>
    </source>
</reference>
<accession>A0A9Q8WD20</accession>
<dbReference type="GeneID" id="73337796"/>
<dbReference type="EMBL" id="CP019474">
    <property type="protein sequence ID" value="UQC78292.1"/>
    <property type="molecule type" value="Genomic_DNA"/>
</dbReference>
<protein>
    <submittedName>
        <fullName evidence="1">Uncharacterized protein</fullName>
    </submittedName>
</protein>
<keyword evidence="2" id="KW-1185">Reference proteome</keyword>
<name>A0A9Q8WD20_9PEZI</name>